<evidence type="ECO:0000313" key="2">
    <source>
        <dbReference type="Proteomes" id="UP001056120"/>
    </source>
</evidence>
<gene>
    <name evidence="1" type="ORF">L1987_80701</name>
</gene>
<reference evidence="1 2" key="2">
    <citation type="journal article" date="2022" name="Mol. Ecol. Resour.">
        <title>The genomes of chicory, endive, great burdock and yacon provide insights into Asteraceae paleo-polyploidization history and plant inulin production.</title>
        <authorList>
            <person name="Fan W."/>
            <person name="Wang S."/>
            <person name="Wang H."/>
            <person name="Wang A."/>
            <person name="Jiang F."/>
            <person name="Liu H."/>
            <person name="Zhao H."/>
            <person name="Xu D."/>
            <person name="Zhang Y."/>
        </authorList>
    </citation>
    <scope>NUCLEOTIDE SEQUENCE [LARGE SCALE GENOMIC DNA]</scope>
    <source>
        <strain evidence="2">cv. Yunnan</strain>
        <tissue evidence="1">Leaves</tissue>
    </source>
</reference>
<evidence type="ECO:0000313" key="1">
    <source>
        <dbReference type="EMBL" id="KAI3687011.1"/>
    </source>
</evidence>
<protein>
    <submittedName>
        <fullName evidence="1">Uncharacterized protein</fullName>
    </submittedName>
</protein>
<keyword evidence="2" id="KW-1185">Reference proteome</keyword>
<dbReference type="Proteomes" id="UP001056120">
    <property type="component" value="Linkage Group LG27"/>
</dbReference>
<comment type="caution">
    <text evidence="1">The sequence shown here is derived from an EMBL/GenBank/DDBJ whole genome shotgun (WGS) entry which is preliminary data.</text>
</comment>
<name>A0ACB8YPI3_9ASTR</name>
<dbReference type="EMBL" id="CM042044">
    <property type="protein sequence ID" value="KAI3687011.1"/>
    <property type="molecule type" value="Genomic_DNA"/>
</dbReference>
<accession>A0ACB8YPI3</accession>
<sequence>MDSYPPPSPVYRPGSESDWEEDTETPVYWSPTPPATRPRFDVRADWIRNTDPRLQTPGSPIPVNPYQTPHLHNQLPPPLRDPYLMPDPYLPNPWVRHTIAPPGVMGIPTNDFHQYVRNSEFERQRIEQGVIHDLQRQRMDSLANQLGYQKELISILEKEIQEHRTETARTEARSATRVTIAVLILAIIFFLVESYQRR</sequence>
<reference evidence="2" key="1">
    <citation type="journal article" date="2022" name="Mol. Ecol. Resour.">
        <title>The genomes of chicory, endive, great burdock and yacon provide insights into Asteraceae palaeo-polyploidization history and plant inulin production.</title>
        <authorList>
            <person name="Fan W."/>
            <person name="Wang S."/>
            <person name="Wang H."/>
            <person name="Wang A."/>
            <person name="Jiang F."/>
            <person name="Liu H."/>
            <person name="Zhao H."/>
            <person name="Xu D."/>
            <person name="Zhang Y."/>
        </authorList>
    </citation>
    <scope>NUCLEOTIDE SEQUENCE [LARGE SCALE GENOMIC DNA]</scope>
    <source>
        <strain evidence="2">cv. Yunnan</strain>
    </source>
</reference>
<proteinExistence type="predicted"/>
<organism evidence="1 2">
    <name type="scientific">Smallanthus sonchifolius</name>
    <dbReference type="NCBI Taxonomy" id="185202"/>
    <lineage>
        <taxon>Eukaryota</taxon>
        <taxon>Viridiplantae</taxon>
        <taxon>Streptophyta</taxon>
        <taxon>Embryophyta</taxon>
        <taxon>Tracheophyta</taxon>
        <taxon>Spermatophyta</taxon>
        <taxon>Magnoliopsida</taxon>
        <taxon>eudicotyledons</taxon>
        <taxon>Gunneridae</taxon>
        <taxon>Pentapetalae</taxon>
        <taxon>asterids</taxon>
        <taxon>campanulids</taxon>
        <taxon>Asterales</taxon>
        <taxon>Asteraceae</taxon>
        <taxon>Asteroideae</taxon>
        <taxon>Heliantheae alliance</taxon>
        <taxon>Millerieae</taxon>
        <taxon>Smallanthus</taxon>
    </lineage>
</organism>